<evidence type="ECO:0000259" key="1">
    <source>
        <dbReference type="Pfam" id="PF24881"/>
    </source>
</evidence>
<dbReference type="EMBL" id="CP071839">
    <property type="protein sequence ID" value="QTD96988.1"/>
    <property type="molecule type" value="Genomic_DNA"/>
</dbReference>
<evidence type="ECO:0000313" key="3">
    <source>
        <dbReference type="Proteomes" id="UP000663908"/>
    </source>
</evidence>
<feature type="domain" description="DUF7739" evidence="1">
    <location>
        <begin position="11"/>
        <end position="100"/>
    </location>
</feature>
<dbReference type="Proteomes" id="UP000663908">
    <property type="component" value="Chromosome"/>
</dbReference>
<accession>A0ABX7TN07</accession>
<dbReference type="Pfam" id="PF24881">
    <property type="entry name" value="DUF7739"/>
    <property type="match status" value="1"/>
</dbReference>
<keyword evidence="3" id="KW-1185">Reference proteome</keyword>
<gene>
    <name evidence="2" type="ORF">S1361_06465</name>
</gene>
<organism evidence="2 3">
    <name type="scientific">Streptomyces cyanogenus</name>
    <dbReference type="NCBI Taxonomy" id="80860"/>
    <lineage>
        <taxon>Bacteria</taxon>
        <taxon>Bacillati</taxon>
        <taxon>Actinomycetota</taxon>
        <taxon>Actinomycetes</taxon>
        <taxon>Kitasatosporales</taxon>
        <taxon>Streptomycetaceae</taxon>
        <taxon>Streptomyces</taxon>
    </lineage>
</organism>
<sequence length="100" mass="10881">MGISISHGARGPRSALTISNLGQHLANTLNSSEWRELADLFDGSFADVASIPPREASRIGDLLHKAARHRLMPADWGSLAAEIGDAAHRAARARQNWEWT</sequence>
<proteinExistence type="predicted"/>
<dbReference type="InterPro" id="IPR056641">
    <property type="entry name" value="DUF7739"/>
</dbReference>
<protein>
    <recommendedName>
        <fullName evidence="1">DUF7739 domain-containing protein</fullName>
    </recommendedName>
</protein>
<name>A0ABX7TN07_STRCY</name>
<reference evidence="2 3" key="1">
    <citation type="submission" date="2021-03" db="EMBL/GenBank/DDBJ databases">
        <title>Complete genome sequence of Streptomyces cyanogenus S136, producer of anticancer angucycline landomycin A.</title>
        <authorList>
            <person name="Hrab P."/>
            <person name="Ruckert C."/>
            <person name="Busche T."/>
            <person name="Ostash I."/>
            <person name="Kalinowski J."/>
            <person name="Fedorenko V."/>
            <person name="Yushchuk O."/>
            <person name="Ostash B."/>
        </authorList>
    </citation>
    <scope>NUCLEOTIDE SEQUENCE [LARGE SCALE GENOMIC DNA]</scope>
    <source>
        <strain evidence="2 3">S136</strain>
    </source>
</reference>
<dbReference type="RefSeq" id="WP_208030878.1">
    <property type="nucleotide sequence ID" value="NZ_CP071839.1"/>
</dbReference>
<evidence type="ECO:0000313" key="2">
    <source>
        <dbReference type="EMBL" id="QTD96988.1"/>
    </source>
</evidence>